<protein>
    <submittedName>
        <fullName evidence="10">Large conductance mechanosensitive channel protein MscL</fullName>
    </submittedName>
</protein>
<keyword evidence="5 9" id="KW-1133">Transmembrane helix</keyword>
<reference evidence="11" key="1">
    <citation type="submission" date="2017-09" db="EMBL/GenBank/DDBJ databases">
        <title>Depth-based differentiation of microbial function through sediment-hosted aquifers and enrichment of novel symbionts in the deep terrestrial subsurface.</title>
        <authorList>
            <person name="Probst A.J."/>
            <person name="Ladd B."/>
            <person name="Jarett J.K."/>
            <person name="Geller-Mcgrath D.E."/>
            <person name="Sieber C.M.K."/>
            <person name="Emerson J.B."/>
            <person name="Anantharaman K."/>
            <person name="Thomas B.C."/>
            <person name="Malmstrom R."/>
            <person name="Stieglmeier M."/>
            <person name="Klingl A."/>
            <person name="Woyke T."/>
            <person name="Ryan C.M."/>
            <person name="Banfield J.F."/>
        </authorList>
    </citation>
    <scope>NUCLEOTIDE SEQUENCE [LARGE SCALE GENOMIC DNA]</scope>
</reference>
<evidence type="ECO:0000256" key="2">
    <source>
        <dbReference type="ARBA" id="ARBA00022448"/>
    </source>
</evidence>
<keyword evidence="7 9" id="KW-0472">Membrane</keyword>
<organism evidence="10 11">
    <name type="scientific">bacterium (Candidatus Gribaldobacteria) CG_4_8_14_3_um_filter_42_11</name>
    <dbReference type="NCBI Taxonomy" id="2014267"/>
    <lineage>
        <taxon>Bacteria</taxon>
        <taxon>Candidatus Gribaldobacteria</taxon>
    </lineage>
</organism>
<keyword evidence="6" id="KW-0406">Ion transport</keyword>
<comment type="caution">
    <text evidence="10">The sequence shown here is derived from an EMBL/GenBank/DDBJ whole genome shotgun (WGS) entry which is preliminary data.</text>
</comment>
<evidence type="ECO:0000313" key="10">
    <source>
        <dbReference type="EMBL" id="PIX03406.1"/>
    </source>
</evidence>
<keyword evidence="2" id="KW-0813">Transport</keyword>
<evidence type="ECO:0000256" key="1">
    <source>
        <dbReference type="ARBA" id="ARBA00004141"/>
    </source>
</evidence>
<evidence type="ECO:0000256" key="5">
    <source>
        <dbReference type="ARBA" id="ARBA00022989"/>
    </source>
</evidence>
<dbReference type="PANTHER" id="PTHR30266:SF2">
    <property type="entry name" value="LARGE-CONDUCTANCE MECHANOSENSITIVE CHANNEL"/>
    <property type="match status" value="1"/>
</dbReference>
<dbReference type="SUPFAM" id="SSF81330">
    <property type="entry name" value="Gated mechanosensitive channel"/>
    <property type="match status" value="1"/>
</dbReference>
<dbReference type="InterPro" id="IPR036019">
    <property type="entry name" value="MscL_channel"/>
</dbReference>
<dbReference type="Proteomes" id="UP000230505">
    <property type="component" value="Unassembled WGS sequence"/>
</dbReference>
<dbReference type="AlphaFoldDB" id="A0A2M7IZ67"/>
<feature type="transmembrane region" description="Helical" evidence="9">
    <location>
        <begin position="65"/>
        <end position="86"/>
    </location>
</feature>
<evidence type="ECO:0000256" key="6">
    <source>
        <dbReference type="ARBA" id="ARBA00023065"/>
    </source>
</evidence>
<accession>A0A2M7IZ67</accession>
<name>A0A2M7IZ67_9BACT</name>
<dbReference type="NCBIfam" id="TIGR00220">
    <property type="entry name" value="mscL"/>
    <property type="match status" value="1"/>
</dbReference>
<evidence type="ECO:0000256" key="4">
    <source>
        <dbReference type="ARBA" id="ARBA00022692"/>
    </source>
</evidence>
<comment type="subcellular location">
    <subcellularLocation>
        <location evidence="1">Membrane</location>
        <topology evidence="1">Multi-pass membrane protein</topology>
    </subcellularLocation>
</comment>
<evidence type="ECO:0000313" key="11">
    <source>
        <dbReference type="Proteomes" id="UP000230505"/>
    </source>
</evidence>
<dbReference type="EMBL" id="PFHV01000011">
    <property type="protein sequence ID" value="PIX03406.1"/>
    <property type="molecule type" value="Genomic_DNA"/>
</dbReference>
<dbReference type="InterPro" id="IPR001185">
    <property type="entry name" value="MS_channel"/>
</dbReference>
<keyword evidence="4 9" id="KW-0812">Transmembrane</keyword>
<dbReference type="Gene3D" id="1.10.1200.120">
    <property type="entry name" value="Large-conductance mechanosensitive channel, MscL, domain 1"/>
    <property type="match status" value="1"/>
</dbReference>
<evidence type="ECO:0000256" key="3">
    <source>
        <dbReference type="ARBA" id="ARBA00022475"/>
    </source>
</evidence>
<evidence type="ECO:0000256" key="7">
    <source>
        <dbReference type="ARBA" id="ARBA00023136"/>
    </source>
</evidence>
<dbReference type="GO" id="GO:0016020">
    <property type="term" value="C:membrane"/>
    <property type="evidence" value="ECO:0007669"/>
    <property type="project" value="UniProtKB-SubCell"/>
</dbReference>
<dbReference type="InterPro" id="IPR037673">
    <property type="entry name" value="MSC/AndL"/>
</dbReference>
<evidence type="ECO:0000256" key="8">
    <source>
        <dbReference type="ARBA" id="ARBA00023303"/>
    </source>
</evidence>
<keyword evidence="8" id="KW-0407">Ion channel</keyword>
<feature type="transmembrane region" description="Helical" evidence="9">
    <location>
        <begin position="12"/>
        <end position="38"/>
    </location>
</feature>
<gene>
    <name evidence="10" type="primary">mscL</name>
    <name evidence="10" type="ORF">COZ78_00505</name>
</gene>
<keyword evidence="3" id="KW-1003">Cell membrane</keyword>
<proteinExistence type="predicted"/>
<evidence type="ECO:0000256" key="9">
    <source>
        <dbReference type="SAM" id="Phobius"/>
    </source>
</evidence>
<sequence>MKGFINFIREQGIVGLAAGFILGGAVSKIVTSLVNNIINPLVGLVMGKVNLADKAISMGSSSLNYGAFISAIIDFMIIAAVIYFGVRMLGLDKLDKKKE</sequence>
<dbReference type="PANTHER" id="PTHR30266">
    <property type="entry name" value="MECHANOSENSITIVE CHANNEL MSCL"/>
    <property type="match status" value="1"/>
</dbReference>
<dbReference type="Pfam" id="PF01741">
    <property type="entry name" value="MscL"/>
    <property type="match status" value="1"/>
</dbReference>
<dbReference type="GO" id="GO:0008381">
    <property type="term" value="F:mechanosensitive monoatomic ion channel activity"/>
    <property type="evidence" value="ECO:0007669"/>
    <property type="project" value="InterPro"/>
</dbReference>